<protein>
    <submittedName>
        <fullName evidence="1">Uncharacterized protein</fullName>
    </submittedName>
</protein>
<proteinExistence type="predicted"/>
<sequence length="521" mass="51556">MSTETTGGRRVLRRVATVLTGGALLAASAGVAVGGDLWPVEAQPVAETVVPVAATTLLQVCPGPPRLATEVAGQDLGYDEFDPEGSGTTTLVEVVSVARDGLAPAPLRLWPGLDADAGDDVPSGGQARVEQAADTREATVLEAEPVDGVVALAAGTSVALTEAGDLRGLVATACQSPATSAWLVGGSTEPGDSTQLVLSNAGDTPASVTLSGWGSTGALDLSTAGTVLVPPGGQRVVLLEALVADPRPALHVESSGGSVTAVLQDSRLRGLVPGGTDVVAPSVAPEEAVVVPGIHLGATSGQDLDAPAVRIVNPGEETATAALVLLGAEGELAVPGADELVLDPGAVVDVSLAGLPEGAWSAVVTADRPLTASAVVTTVGRAGEDDPGTAPVDRAWVPATAALSTGLVALPGELVTAATLVVANPATTAVDVELVPVLRDGTRGTPVTRTVEPRSSLREDVTALGEDVAAVELHAAQEPVHASVMLTARGPDGALMSAVPLTEDPATARAVTLAPAPASLG</sequence>
<dbReference type="Proteomes" id="UP000313948">
    <property type="component" value="Chromosome"/>
</dbReference>
<evidence type="ECO:0000313" key="1">
    <source>
        <dbReference type="EMBL" id="QDB78492.1"/>
    </source>
</evidence>
<reference evidence="1 2" key="1">
    <citation type="submission" date="2019-05" db="EMBL/GenBank/DDBJ databases">
        <title>Georgenia *** sp. nov., and Georgenia *** sp. nov., isolated from the intestinal contents of plateau pika (Ochotona curzoniae) in the Qinghai-Tibet plateau of China.</title>
        <authorList>
            <person name="Tian Z."/>
        </authorList>
    </citation>
    <scope>NUCLEOTIDE SEQUENCE [LARGE SCALE GENOMIC DNA]</scope>
    <source>
        <strain evidence="1 2">Z294</strain>
    </source>
</reference>
<name>A0ABX5VJA6_9MICO</name>
<keyword evidence="2" id="KW-1185">Reference proteome</keyword>
<dbReference type="InterPro" id="IPR043777">
    <property type="entry name" value="DUF5719"/>
</dbReference>
<dbReference type="Pfam" id="PF18986">
    <property type="entry name" value="DUF5719"/>
    <property type="match status" value="1"/>
</dbReference>
<dbReference type="EMBL" id="CP040899">
    <property type="protein sequence ID" value="QDB78492.1"/>
    <property type="molecule type" value="Genomic_DNA"/>
</dbReference>
<organism evidence="1 2">
    <name type="scientific">Georgenia wutianyii</name>
    <dbReference type="NCBI Taxonomy" id="2585135"/>
    <lineage>
        <taxon>Bacteria</taxon>
        <taxon>Bacillati</taxon>
        <taxon>Actinomycetota</taxon>
        <taxon>Actinomycetes</taxon>
        <taxon>Micrococcales</taxon>
        <taxon>Bogoriellaceae</taxon>
        <taxon>Georgenia</taxon>
    </lineage>
</organism>
<evidence type="ECO:0000313" key="2">
    <source>
        <dbReference type="Proteomes" id="UP000313948"/>
    </source>
</evidence>
<gene>
    <name evidence="1" type="ORF">FE251_03190</name>
</gene>
<accession>A0ABX5VJA6</accession>
<dbReference type="RefSeq" id="WP_139947824.1">
    <property type="nucleotide sequence ID" value="NZ_CP040899.1"/>
</dbReference>